<dbReference type="SUPFAM" id="SSF51998">
    <property type="entry name" value="PFL-like glycyl radical enzymes"/>
    <property type="match status" value="1"/>
</dbReference>
<dbReference type="PANTHER" id="PTHR21075:SF0">
    <property type="entry name" value="ANAEROBIC RIBONUCLEOSIDE-TRIPHOSPHATE REDUCTASE"/>
    <property type="match status" value="1"/>
</dbReference>
<dbReference type="GO" id="GO:0009265">
    <property type="term" value="P:2'-deoxyribonucleotide biosynthetic process"/>
    <property type="evidence" value="ECO:0007669"/>
    <property type="project" value="TreeGrafter"/>
</dbReference>
<dbReference type="GO" id="GO:0004748">
    <property type="term" value="F:ribonucleoside-diphosphate reductase activity, thioredoxin disulfide as acceptor"/>
    <property type="evidence" value="ECO:0007669"/>
    <property type="project" value="TreeGrafter"/>
</dbReference>
<gene>
    <name evidence="5" type="ORF">DCE01_04620</name>
</gene>
<dbReference type="GO" id="GO:0031250">
    <property type="term" value="C:anaerobic ribonucleoside-triphosphate reductase complex"/>
    <property type="evidence" value="ECO:0007669"/>
    <property type="project" value="TreeGrafter"/>
</dbReference>
<evidence type="ECO:0000313" key="5">
    <source>
        <dbReference type="EMBL" id="HAA84048.1"/>
    </source>
</evidence>
<accession>A0A3B8N721</accession>
<organism evidence="5 6">
    <name type="scientific">Thermodesulfobacterium commune</name>
    <dbReference type="NCBI Taxonomy" id="1741"/>
    <lineage>
        <taxon>Bacteria</taxon>
        <taxon>Pseudomonadati</taxon>
        <taxon>Thermodesulfobacteriota</taxon>
        <taxon>Thermodesulfobacteria</taxon>
        <taxon>Thermodesulfobacteriales</taxon>
        <taxon>Thermodesulfobacteriaceae</taxon>
        <taxon>Thermodesulfobacterium</taxon>
    </lineage>
</organism>
<keyword evidence="2 3" id="KW-0067">ATP-binding</keyword>
<sequence>MEPLVRKRNGKVVPFSRFRIINAIHKAMKATQIGTKADAEKIADAVSIFLYRNYFKKGDIPHVETIQDIIERTLMERGFPEVAKAYILYREKRRQAREIGQALVDGINLIEEYIGNEDWRVKENSNMSFSLQGLNFHVSSSIVARYWLEKLYPKEIAEAQIGRAHV</sequence>
<proteinExistence type="predicted"/>
<evidence type="ECO:0000259" key="4">
    <source>
        <dbReference type="PROSITE" id="PS51161"/>
    </source>
</evidence>
<evidence type="ECO:0000256" key="2">
    <source>
        <dbReference type="ARBA" id="ARBA00022840"/>
    </source>
</evidence>
<protein>
    <recommendedName>
        <fullName evidence="4">ATP-cone domain-containing protein</fullName>
    </recommendedName>
</protein>
<dbReference type="Pfam" id="PF03477">
    <property type="entry name" value="ATP-cone"/>
    <property type="match status" value="1"/>
</dbReference>
<dbReference type="AlphaFoldDB" id="A0A3B8N721"/>
<evidence type="ECO:0000313" key="6">
    <source>
        <dbReference type="Proteomes" id="UP000257240"/>
    </source>
</evidence>
<evidence type="ECO:0000256" key="1">
    <source>
        <dbReference type="ARBA" id="ARBA00022741"/>
    </source>
</evidence>
<dbReference type="PANTHER" id="PTHR21075">
    <property type="entry name" value="ANAEROBIC RIBONUCLEOSIDE-TRIPHOSPHATE REDUCTASE"/>
    <property type="match status" value="1"/>
</dbReference>
<dbReference type="Proteomes" id="UP000257240">
    <property type="component" value="Unassembled WGS sequence"/>
</dbReference>
<evidence type="ECO:0000256" key="3">
    <source>
        <dbReference type="PROSITE-ProRule" id="PRU00492"/>
    </source>
</evidence>
<reference evidence="5 6" key="1">
    <citation type="journal article" date="2018" name="Nat. Biotechnol.">
        <title>A standardized bacterial taxonomy based on genome phylogeny substantially revises the tree of life.</title>
        <authorList>
            <person name="Parks D.H."/>
            <person name="Chuvochina M."/>
            <person name="Waite D.W."/>
            <person name="Rinke C."/>
            <person name="Skarshewski A."/>
            <person name="Chaumeil P.A."/>
            <person name="Hugenholtz P."/>
        </authorList>
    </citation>
    <scope>NUCLEOTIDE SEQUENCE [LARGE SCALE GENOMIC DNA]</scope>
    <source>
        <strain evidence="5">UBA12529</strain>
    </source>
</reference>
<name>A0A3B8N721_9BACT</name>
<dbReference type="PROSITE" id="PS51161">
    <property type="entry name" value="ATP_CONE"/>
    <property type="match status" value="1"/>
</dbReference>
<dbReference type="GO" id="GO:0008998">
    <property type="term" value="F:ribonucleoside-triphosphate reductase (thioredoxin) activity"/>
    <property type="evidence" value="ECO:0007669"/>
    <property type="project" value="TreeGrafter"/>
</dbReference>
<dbReference type="InterPro" id="IPR005144">
    <property type="entry name" value="ATP-cone_dom"/>
</dbReference>
<comment type="caution">
    <text evidence="5">The sequence shown here is derived from an EMBL/GenBank/DDBJ whole genome shotgun (WGS) entry which is preliminary data.</text>
</comment>
<feature type="domain" description="ATP-cone" evidence="4">
    <location>
        <begin position="3"/>
        <end position="97"/>
    </location>
</feature>
<dbReference type="EMBL" id="DLVE01000059">
    <property type="protein sequence ID" value="HAA84048.1"/>
    <property type="molecule type" value="Genomic_DNA"/>
</dbReference>
<keyword evidence="1 3" id="KW-0547">Nucleotide-binding</keyword>
<dbReference type="GO" id="GO:0005524">
    <property type="term" value="F:ATP binding"/>
    <property type="evidence" value="ECO:0007669"/>
    <property type="project" value="UniProtKB-UniRule"/>
</dbReference>